<evidence type="ECO:0000256" key="1">
    <source>
        <dbReference type="ARBA" id="ARBA00010945"/>
    </source>
</evidence>
<dbReference type="SUPFAM" id="SSF56672">
    <property type="entry name" value="DNA/RNA polymerases"/>
    <property type="match status" value="1"/>
</dbReference>
<dbReference type="Pfam" id="PF11799">
    <property type="entry name" value="IMS_C"/>
    <property type="match status" value="1"/>
</dbReference>
<dbReference type="InterPro" id="IPR043502">
    <property type="entry name" value="DNA/RNA_pol_sf"/>
</dbReference>
<protein>
    <recommendedName>
        <fullName evidence="2">UmuC domain-containing protein</fullName>
    </recommendedName>
</protein>
<accession>A0A2G9ZLR8</accession>
<dbReference type="InterPro" id="IPR050116">
    <property type="entry name" value="DNA_polymerase-Y"/>
</dbReference>
<dbReference type="SUPFAM" id="SSF100879">
    <property type="entry name" value="Lesion bypass DNA polymerase (Y-family), little finger domain"/>
    <property type="match status" value="1"/>
</dbReference>
<dbReference type="GO" id="GO:0005829">
    <property type="term" value="C:cytosol"/>
    <property type="evidence" value="ECO:0007669"/>
    <property type="project" value="TreeGrafter"/>
</dbReference>
<dbReference type="Proteomes" id="UP000230729">
    <property type="component" value="Unassembled WGS sequence"/>
</dbReference>
<dbReference type="EMBL" id="PCSD01000018">
    <property type="protein sequence ID" value="PIP34084.1"/>
    <property type="molecule type" value="Genomic_DNA"/>
</dbReference>
<comment type="caution">
    <text evidence="3">The sequence shown here is derived from an EMBL/GenBank/DDBJ whole genome shotgun (WGS) entry which is preliminary data.</text>
</comment>
<sequence length="391" mass="44051">MNSYFASVEQQANPFWRGRSVGVCSYLSPRGCLIASSMEAKARGIRTGCRVQEARRLDPRIVLVENEPAKYRSVTAAISQILNRYTDRVEPYSIDESFLDLTGWAKDYQEADNIGRKIQQEIRQEVGEWLYSSAGIAWTKWLAKFASDLAPKKGRLLIASQAGLEEILRGRALTEAWGIAERTAARLRELGIHDLLSLKRSDPAVLRRAFGLAGYYLWANVNGREITVVSAGRTEAKSLGHSYCLPRKTTDKDYLWPMLYKLCAKTGRRLRASGREAAGMAAFCAYAGGGGAGRRWRTRQALFTDEEIFREISLWFSPLKILLPVRMLAVSVFRLRPMSGQLSFWADGRLRRLALAMDKINDRYGDYTVRAGLLYGLDKAAPDRIGFRKTD</sequence>
<dbReference type="Pfam" id="PF00817">
    <property type="entry name" value="IMS"/>
    <property type="match status" value="1"/>
</dbReference>
<dbReference type="PANTHER" id="PTHR11076">
    <property type="entry name" value="DNA REPAIR POLYMERASE UMUC / TRANSFERASE FAMILY MEMBER"/>
    <property type="match status" value="1"/>
</dbReference>
<dbReference type="PANTHER" id="PTHR11076:SF33">
    <property type="entry name" value="DNA POLYMERASE KAPPA"/>
    <property type="match status" value="1"/>
</dbReference>
<evidence type="ECO:0000259" key="2">
    <source>
        <dbReference type="PROSITE" id="PS50173"/>
    </source>
</evidence>
<dbReference type="GO" id="GO:0003684">
    <property type="term" value="F:damaged DNA binding"/>
    <property type="evidence" value="ECO:0007669"/>
    <property type="project" value="InterPro"/>
</dbReference>
<dbReference type="Gene3D" id="3.40.1170.60">
    <property type="match status" value="1"/>
</dbReference>
<reference evidence="3 4" key="1">
    <citation type="submission" date="2017-09" db="EMBL/GenBank/DDBJ databases">
        <title>Depth-based differentiation of microbial function through sediment-hosted aquifers and enrichment of novel symbionts in the deep terrestrial subsurface.</title>
        <authorList>
            <person name="Probst A.J."/>
            <person name="Ladd B."/>
            <person name="Jarett J.K."/>
            <person name="Geller-Mcgrath D.E."/>
            <person name="Sieber C.M."/>
            <person name="Emerson J.B."/>
            <person name="Anantharaman K."/>
            <person name="Thomas B.C."/>
            <person name="Malmstrom R."/>
            <person name="Stieglmeier M."/>
            <person name="Klingl A."/>
            <person name="Woyke T."/>
            <person name="Ryan C.M."/>
            <person name="Banfield J.F."/>
        </authorList>
    </citation>
    <scope>NUCLEOTIDE SEQUENCE [LARGE SCALE GENOMIC DNA]</scope>
    <source>
        <strain evidence="3">CG23_combo_of_CG06-09_8_20_14_all_49_15</strain>
    </source>
</reference>
<gene>
    <name evidence="3" type="ORF">COX22_00840</name>
</gene>
<organism evidence="3 4">
    <name type="scientific">Candidatus Falkowbacteria bacterium CG23_combo_of_CG06-09_8_20_14_all_49_15</name>
    <dbReference type="NCBI Taxonomy" id="1974572"/>
    <lineage>
        <taxon>Bacteria</taxon>
        <taxon>Candidatus Falkowiibacteriota</taxon>
    </lineage>
</organism>
<dbReference type="InterPro" id="IPR001126">
    <property type="entry name" value="UmuC"/>
</dbReference>
<comment type="similarity">
    <text evidence="1">Belongs to the DNA polymerase type-Y family.</text>
</comment>
<dbReference type="Gene3D" id="1.10.150.20">
    <property type="entry name" value="5' to 3' exonuclease, C-terminal subdomain"/>
    <property type="match status" value="1"/>
</dbReference>
<dbReference type="InterPro" id="IPR043128">
    <property type="entry name" value="Rev_trsase/Diguanyl_cyclase"/>
</dbReference>
<dbReference type="GO" id="GO:0042276">
    <property type="term" value="P:error-prone translesion synthesis"/>
    <property type="evidence" value="ECO:0007669"/>
    <property type="project" value="TreeGrafter"/>
</dbReference>
<feature type="domain" description="UmuC" evidence="2">
    <location>
        <begin position="1"/>
        <end position="180"/>
    </location>
</feature>
<name>A0A2G9ZLR8_9BACT</name>
<dbReference type="PROSITE" id="PS50173">
    <property type="entry name" value="UMUC"/>
    <property type="match status" value="1"/>
</dbReference>
<dbReference type="InterPro" id="IPR017961">
    <property type="entry name" value="DNA_pol_Y-fam_little_finger"/>
</dbReference>
<dbReference type="GO" id="GO:0006281">
    <property type="term" value="P:DNA repair"/>
    <property type="evidence" value="ECO:0007669"/>
    <property type="project" value="InterPro"/>
</dbReference>
<dbReference type="GO" id="GO:0009432">
    <property type="term" value="P:SOS response"/>
    <property type="evidence" value="ECO:0007669"/>
    <property type="project" value="TreeGrafter"/>
</dbReference>
<dbReference type="GO" id="GO:0003887">
    <property type="term" value="F:DNA-directed DNA polymerase activity"/>
    <property type="evidence" value="ECO:0007669"/>
    <property type="project" value="TreeGrafter"/>
</dbReference>
<proteinExistence type="inferred from homology"/>
<dbReference type="Gene3D" id="3.30.70.270">
    <property type="match status" value="1"/>
</dbReference>
<evidence type="ECO:0000313" key="4">
    <source>
        <dbReference type="Proteomes" id="UP000230729"/>
    </source>
</evidence>
<dbReference type="InterPro" id="IPR036775">
    <property type="entry name" value="DNA_pol_Y-fam_lit_finger_sf"/>
</dbReference>
<evidence type="ECO:0000313" key="3">
    <source>
        <dbReference type="EMBL" id="PIP34084.1"/>
    </source>
</evidence>
<dbReference type="AlphaFoldDB" id="A0A2G9ZLR8"/>